<dbReference type="PROSITE" id="PS50949">
    <property type="entry name" value="HTH_GNTR"/>
    <property type="match status" value="1"/>
</dbReference>
<keyword evidence="1" id="KW-0805">Transcription regulation</keyword>
<keyword evidence="2 5" id="KW-0238">DNA-binding</keyword>
<dbReference type="InterPro" id="IPR011711">
    <property type="entry name" value="GntR_C"/>
</dbReference>
<feature type="domain" description="HTH gntR-type" evidence="4">
    <location>
        <begin position="8"/>
        <end position="76"/>
    </location>
</feature>
<keyword evidence="3" id="KW-0804">Transcription</keyword>
<evidence type="ECO:0000313" key="6">
    <source>
        <dbReference type="Proteomes" id="UP000199182"/>
    </source>
</evidence>
<evidence type="ECO:0000256" key="2">
    <source>
        <dbReference type="ARBA" id="ARBA00023125"/>
    </source>
</evidence>
<dbReference type="SMART" id="SM00895">
    <property type="entry name" value="FCD"/>
    <property type="match status" value="1"/>
</dbReference>
<dbReference type="GO" id="GO:0003700">
    <property type="term" value="F:DNA-binding transcription factor activity"/>
    <property type="evidence" value="ECO:0007669"/>
    <property type="project" value="InterPro"/>
</dbReference>
<evidence type="ECO:0000256" key="3">
    <source>
        <dbReference type="ARBA" id="ARBA00023163"/>
    </source>
</evidence>
<dbReference type="Gene3D" id="1.10.10.10">
    <property type="entry name" value="Winged helix-like DNA-binding domain superfamily/Winged helix DNA-binding domain"/>
    <property type="match status" value="1"/>
</dbReference>
<dbReference type="RefSeq" id="WP_092641887.1">
    <property type="nucleotide sequence ID" value="NZ_FNID01000030.1"/>
</dbReference>
<dbReference type="OrthoDB" id="9799482at2"/>
<dbReference type="PANTHER" id="PTHR43537">
    <property type="entry name" value="TRANSCRIPTIONAL REGULATOR, GNTR FAMILY"/>
    <property type="match status" value="1"/>
</dbReference>
<dbReference type="PRINTS" id="PR00035">
    <property type="entry name" value="HTHGNTR"/>
</dbReference>
<evidence type="ECO:0000313" key="5">
    <source>
        <dbReference type="EMBL" id="SDN73151.1"/>
    </source>
</evidence>
<dbReference type="EMBL" id="FNID01000030">
    <property type="protein sequence ID" value="SDN73151.1"/>
    <property type="molecule type" value="Genomic_DNA"/>
</dbReference>
<reference evidence="5 6" key="1">
    <citation type="submission" date="2016-10" db="EMBL/GenBank/DDBJ databases">
        <authorList>
            <person name="de Groot N.N."/>
        </authorList>
    </citation>
    <scope>NUCLEOTIDE SEQUENCE [LARGE SCALE GENOMIC DNA]</scope>
    <source>
        <strain evidence="5 6">CGMCC 1.5012</strain>
    </source>
</reference>
<dbReference type="InterPro" id="IPR008920">
    <property type="entry name" value="TF_FadR/GntR_C"/>
</dbReference>
<dbReference type="InterPro" id="IPR036388">
    <property type="entry name" value="WH-like_DNA-bd_sf"/>
</dbReference>
<dbReference type="PANTHER" id="PTHR43537:SF5">
    <property type="entry name" value="UXU OPERON TRANSCRIPTIONAL REGULATOR"/>
    <property type="match status" value="1"/>
</dbReference>
<dbReference type="AlphaFoldDB" id="A0A1H0DT41"/>
<dbReference type="Proteomes" id="UP000199182">
    <property type="component" value="Unassembled WGS sequence"/>
</dbReference>
<dbReference type="STRING" id="258515.SAMN05192585_13012"/>
<dbReference type="InterPro" id="IPR000524">
    <property type="entry name" value="Tscrpt_reg_HTH_GntR"/>
</dbReference>
<dbReference type="InterPro" id="IPR036390">
    <property type="entry name" value="WH_DNA-bd_sf"/>
</dbReference>
<name>A0A1H0DT41_9FIRM</name>
<dbReference type="Pfam" id="PF00392">
    <property type="entry name" value="GntR"/>
    <property type="match status" value="1"/>
</dbReference>
<accession>A0A1H0DT41</accession>
<dbReference type="SMART" id="SM00345">
    <property type="entry name" value="HTH_GNTR"/>
    <property type="match status" value="1"/>
</dbReference>
<sequence>MKKIISSRELSVVAAERLREMIAAKDMKPGDQFPSEAELVAMFGIARSTVREAIKLLTAENIVEIRRGKGTFITANPGMVKDPLGLNFANQKNLLKSLMETRMMIEPQIAYLAAQRAKPENLQKLRMIIEKMQEANKQNIDYTQYDVEFHTAVAECTQNDVLHRILPIICESIREGYLETVNVEGSFQRAIISHNNIYEAIKKGGAEQAKLETEKHLRQTLEDSKINGGL</sequence>
<dbReference type="Gene3D" id="1.20.120.530">
    <property type="entry name" value="GntR ligand-binding domain-like"/>
    <property type="match status" value="1"/>
</dbReference>
<keyword evidence="6" id="KW-1185">Reference proteome</keyword>
<dbReference type="SUPFAM" id="SSF48008">
    <property type="entry name" value="GntR ligand-binding domain-like"/>
    <property type="match status" value="1"/>
</dbReference>
<evidence type="ECO:0000256" key="1">
    <source>
        <dbReference type="ARBA" id="ARBA00023015"/>
    </source>
</evidence>
<gene>
    <name evidence="5" type="ORF">SAMN05192585_13012</name>
</gene>
<proteinExistence type="predicted"/>
<protein>
    <submittedName>
        <fullName evidence="5">DNA-binding transcriptional regulator, FadR family</fullName>
    </submittedName>
</protein>
<dbReference type="GO" id="GO:0003677">
    <property type="term" value="F:DNA binding"/>
    <property type="evidence" value="ECO:0007669"/>
    <property type="project" value="UniProtKB-KW"/>
</dbReference>
<dbReference type="CDD" id="cd07377">
    <property type="entry name" value="WHTH_GntR"/>
    <property type="match status" value="1"/>
</dbReference>
<dbReference type="SUPFAM" id="SSF46785">
    <property type="entry name" value="Winged helix' DNA-binding domain"/>
    <property type="match status" value="1"/>
</dbReference>
<evidence type="ECO:0000259" key="4">
    <source>
        <dbReference type="PROSITE" id="PS50949"/>
    </source>
</evidence>
<organism evidence="5 6">
    <name type="scientific">Acetanaerobacterium elongatum</name>
    <dbReference type="NCBI Taxonomy" id="258515"/>
    <lineage>
        <taxon>Bacteria</taxon>
        <taxon>Bacillati</taxon>
        <taxon>Bacillota</taxon>
        <taxon>Clostridia</taxon>
        <taxon>Eubacteriales</taxon>
        <taxon>Oscillospiraceae</taxon>
        <taxon>Acetanaerobacterium</taxon>
    </lineage>
</organism>
<dbReference type="Pfam" id="PF07729">
    <property type="entry name" value="FCD"/>
    <property type="match status" value="1"/>
</dbReference>